<comment type="caution">
    <text evidence="2">The sequence shown here is derived from an EMBL/GenBank/DDBJ whole genome shotgun (WGS) entry which is preliminary data.</text>
</comment>
<dbReference type="InterPro" id="IPR016181">
    <property type="entry name" value="Acyl_CoA_acyltransferase"/>
</dbReference>
<dbReference type="GO" id="GO:0016747">
    <property type="term" value="F:acyltransferase activity, transferring groups other than amino-acyl groups"/>
    <property type="evidence" value="ECO:0007669"/>
    <property type="project" value="InterPro"/>
</dbReference>
<dbReference type="Pfam" id="PF13508">
    <property type="entry name" value="Acetyltransf_7"/>
    <property type="match status" value="1"/>
</dbReference>
<evidence type="ECO:0000313" key="2">
    <source>
        <dbReference type="EMBL" id="RDW65741.1"/>
    </source>
</evidence>
<sequence length="242" mass="26721">MATQDQKPVVLAIPKREHLSSAEAISTIVNKSKTLRLTALKRSPSAFTSTYAREIQFNEDTWTNRAFNPLTRIYIALSPSATSANIRPESNEDNGSHSIEQILIDRRWLGQVTLMGPVVLPTDGEKANSAPWELFKGLDFEQAATDAQGIPPGSKVVYVLLGMYVLPEKRGVGHGRSLLEAATGTVREEAKGKKVDATLVVLVGRENERAKKLYERVGFVPWEETVDVEGEEHWPLSLDVGQ</sequence>
<keyword evidence="3" id="KW-1185">Reference proteome</keyword>
<evidence type="ECO:0000313" key="3">
    <source>
        <dbReference type="Proteomes" id="UP000256690"/>
    </source>
</evidence>
<proteinExistence type="predicted"/>
<dbReference type="Gene3D" id="3.40.630.30">
    <property type="match status" value="1"/>
</dbReference>
<protein>
    <recommendedName>
        <fullName evidence="1">N-acetyltransferase domain-containing protein</fullName>
    </recommendedName>
</protein>
<dbReference type="InterPro" id="IPR000182">
    <property type="entry name" value="GNAT_dom"/>
</dbReference>
<gene>
    <name evidence="2" type="ORF">DSM5745_09480</name>
</gene>
<dbReference type="EMBL" id="PVWQ01000013">
    <property type="protein sequence ID" value="RDW65741.1"/>
    <property type="molecule type" value="Genomic_DNA"/>
</dbReference>
<name>A0A3D8QVM3_9EURO</name>
<dbReference type="GeneID" id="38119850"/>
<dbReference type="AlphaFoldDB" id="A0A3D8QVM3"/>
<dbReference type="RefSeq" id="XP_026599844.1">
    <property type="nucleotide sequence ID" value="XM_026751496.1"/>
</dbReference>
<accession>A0A3D8QVM3</accession>
<organism evidence="2 3">
    <name type="scientific">Aspergillus mulundensis</name>
    <dbReference type="NCBI Taxonomy" id="1810919"/>
    <lineage>
        <taxon>Eukaryota</taxon>
        <taxon>Fungi</taxon>
        <taxon>Dikarya</taxon>
        <taxon>Ascomycota</taxon>
        <taxon>Pezizomycotina</taxon>
        <taxon>Eurotiomycetes</taxon>
        <taxon>Eurotiomycetidae</taxon>
        <taxon>Eurotiales</taxon>
        <taxon>Aspergillaceae</taxon>
        <taxon>Aspergillus</taxon>
        <taxon>Aspergillus subgen. Nidulantes</taxon>
    </lineage>
</organism>
<dbReference type="OrthoDB" id="9975416at2759"/>
<dbReference type="PROSITE" id="PS51186">
    <property type="entry name" value="GNAT"/>
    <property type="match status" value="1"/>
</dbReference>
<dbReference type="SUPFAM" id="SSF55729">
    <property type="entry name" value="Acyl-CoA N-acyltransferases (Nat)"/>
    <property type="match status" value="1"/>
</dbReference>
<reference evidence="2 3" key="1">
    <citation type="journal article" date="2018" name="IMA Fungus">
        <title>IMA Genome-F 9: Draft genome sequence of Annulohypoxylon stygium, Aspergillus mulundensis, Berkeleyomyces basicola (syn. Thielaviopsis basicola), Ceratocystis smalleyi, two Cercospora beticola strains, Coleophoma cylindrospora, Fusarium fracticaudum, Phialophora cf. hyalina, and Morchella septimelata.</title>
        <authorList>
            <person name="Wingfield B.D."/>
            <person name="Bills G.F."/>
            <person name="Dong Y."/>
            <person name="Huang W."/>
            <person name="Nel W.J."/>
            <person name="Swalarsk-Parry B.S."/>
            <person name="Vaghefi N."/>
            <person name="Wilken P.M."/>
            <person name="An Z."/>
            <person name="de Beer Z.W."/>
            <person name="De Vos L."/>
            <person name="Chen L."/>
            <person name="Duong T.A."/>
            <person name="Gao Y."/>
            <person name="Hammerbacher A."/>
            <person name="Kikkert J.R."/>
            <person name="Li Y."/>
            <person name="Li H."/>
            <person name="Li K."/>
            <person name="Li Q."/>
            <person name="Liu X."/>
            <person name="Ma X."/>
            <person name="Naidoo K."/>
            <person name="Pethybridge S.J."/>
            <person name="Sun J."/>
            <person name="Steenkamp E.T."/>
            <person name="van der Nest M.A."/>
            <person name="van Wyk S."/>
            <person name="Wingfield M.J."/>
            <person name="Xiong C."/>
            <person name="Yue Q."/>
            <person name="Zhang X."/>
        </authorList>
    </citation>
    <scope>NUCLEOTIDE SEQUENCE [LARGE SCALE GENOMIC DNA]</scope>
    <source>
        <strain evidence="2 3">DSM 5745</strain>
    </source>
</reference>
<dbReference type="Proteomes" id="UP000256690">
    <property type="component" value="Unassembled WGS sequence"/>
</dbReference>
<evidence type="ECO:0000259" key="1">
    <source>
        <dbReference type="PROSITE" id="PS51186"/>
    </source>
</evidence>
<feature type="domain" description="N-acetyltransferase" evidence="1">
    <location>
        <begin position="55"/>
        <end position="241"/>
    </location>
</feature>